<evidence type="ECO:0000256" key="2">
    <source>
        <dbReference type="SAM" id="Phobius"/>
    </source>
</evidence>
<feature type="transmembrane region" description="Helical" evidence="2">
    <location>
        <begin position="6"/>
        <end position="24"/>
    </location>
</feature>
<keyword evidence="2" id="KW-0812">Transmembrane</keyword>
<feature type="region of interest" description="Disordered" evidence="1">
    <location>
        <begin position="77"/>
        <end position="152"/>
    </location>
</feature>
<sequence>MDIFLPIVIFIVLFILFFICGLCCRRKTQGQIFNTPVIITGQTHEPVDGTTQQSAYQSTNAAPYPVAAGYAPYPNTQPGYPPAQPYPAQPYPMQPQPPYPVANPQAMPQPMTQPMPQSMPQPMPAPGALPPPYSEVVRQEAYSKQSPFNPNY</sequence>
<evidence type="ECO:0000313" key="3">
    <source>
        <dbReference type="EMBL" id="NOV50688.1"/>
    </source>
</evidence>
<organism evidence="3">
    <name type="scientific">Xenopsylla cheopis</name>
    <name type="common">Oriental rat flea</name>
    <name type="synonym">Pulex cheopis</name>
    <dbReference type="NCBI Taxonomy" id="163159"/>
    <lineage>
        <taxon>Eukaryota</taxon>
        <taxon>Metazoa</taxon>
        <taxon>Ecdysozoa</taxon>
        <taxon>Arthropoda</taxon>
        <taxon>Hexapoda</taxon>
        <taxon>Insecta</taxon>
        <taxon>Pterygota</taxon>
        <taxon>Neoptera</taxon>
        <taxon>Endopterygota</taxon>
        <taxon>Siphonaptera</taxon>
        <taxon>Pulicidae</taxon>
        <taxon>Xenopsyllinae</taxon>
        <taxon>Xenopsylla</taxon>
    </lineage>
</organism>
<accession>A0A6M2E033</accession>
<dbReference type="EMBL" id="GIIL01006962">
    <property type="protein sequence ID" value="NOV50688.1"/>
    <property type="molecule type" value="Transcribed_RNA"/>
</dbReference>
<keyword evidence="2" id="KW-1133">Transmembrane helix</keyword>
<feature type="compositionally biased region" description="Pro residues" evidence="1">
    <location>
        <begin position="79"/>
        <end position="101"/>
    </location>
</feature>
<evidence type="ECO:0000256" key="1">
    <source>
        <dbReference type="SAM" id="MobiDB-lite"/>
    </source>
</evidence>
<proteinExistence type="predicted"/>
<feature type="compositionally biased region" description="Polar residues" evidence="1">
    <location>
        <begin position="142"/>
        <end position="152"/>
    </location>
</feature>
<name>A0A6M2E033_XENCH</name>
<reference evidence="3" key="1">
    <citation type="submission" date="2020-03" db="EMBL/GenBank/DDBJ databases">
        <title>Transcriptomic Profiling of the Digestive Tract of the Rat Flea, Xenopsylla cheopis, Following Blood Feeding and Infection with Yersinia pestis.</title>
        <authorList>
            <person name="Bland D.M."/>
            <person name="Martens C.A."/>
            <person name="Virtaneva K."/>
            <person name="Kanakabandi K."/>
            <person name="Long D."/>
            <person name="Rosenke R."/>
            <person name="Saturday G.A."/>
            <person name="Hoyt F.H."/>
            <person name="Bruno D.P."/>
            <person name="Ribeiro J.M.C."/>
            <person name="Hinnebusch J."/>
        </authorList>
    </citation>
    <scope>NUCLEOTIDE SEQUENCE</scope>
</reference>
<feature type="compositionally biased region" description="Pro residues" evidence="1">
    <location>
        <begin position="111"/>
        <end position="133"/>
    </location>
</feature>
<protein>
    <submittedName>
        <fullName evidence="3">Putative splicing factor 3a subunit 2</fullName>
    </submittedName>
</protein>
<dbReference type="AlphaFoldDB" id="A0A6M2E033"/>
<keyword evidence="2" id="KW-0472">Membrane</keyword>